<feature type="region of interest" description="Disordered" evidence="1">
    <location>
        <begin position="52"/>
        <end position="76"/>
    </location>
</feature>
<dbReference type="InterPro" id="IPR036291">
    <property type="entry name" value="NAD(P)-bd_dom_sf"/>
</dbReference>
<name>A0A7R9WTB5_9STRA</name>
<gene>
    <name evidence="2" type="ORF">CAUS1442_LOCUS5932</name>
</gene>
<organism evidence="2">
    <name type="scientific">Craspedostauros australis</name>
    <dbReference type="NCBI Taxonomy" id="1486917"/>
    <lineage>
        <taxon>Eukaryota</taxon>
        <taxon>Sar</taxon>
        <taxon>Stramenopiles</taxon>
        <taxon>Ochrophyta</taxon>
        <taxon>Bacillariophyta</taxon>
        <taxon>Bacillariophyceae</taxon>
        <taxon>Bacillariophycidae</taxon>
        <taxon>Naviculales</taxon>
        <taxon>Naviculaceae</taxon>
        <taxon>Craspedostauros</taxon>
    </lineage>
</organism>
<feature type="region of interest" description="Disordered" evidence="1">
    <location>
        <begin position="411"/>
        <end position="450"/>
    </location>
</feature>
<protein>
    <submittedName>
        <fullName evidence="2">Uncharacterized protein</fullName>
    </submittedName>
</protein>
<dbReference type="SUPFAM" id="SSF51735">
    <property type="entry name" value="NAD(P)-binding Rossmann-fold domains"/>
    <property type="match status" value="1"/>
</dbReference>
<evidence type="ECO:0000256" key="1">
    <source>
        <dbReference type="SAM" id="MobiDB-lite"/>
    </source>
</evidence>
<accession>A0A7R9WTB5</accession>
<sequence>MPQQAVPSSEVGSVSESVSTPMISCSDGAPTILWLGGSSCLARTFHNTFDRGDGDEWGHSSIGREHSTSRDTCERNGEGIVDQVNANVGARMRTETNPRWNLIYSGKETNRPDWLRETRPFRTLDLSDVGIRAGIGTKASTSWRPAPNTVQVFIVGIRPKLFARQIHEEEEHQAILKGLETLIREQSGSLRYILHISSVAAADHLKAQRFESECSPASPRPSAPYDRFKYDCEQLLNTVDIPCTHLRLGAIFSDDERCIQCNALGLQSRIGSYLPIPIDCNSSRNVACAIHHLLRSRRHDAVYYYTRPLHLPRPVAYGYYLDQYRAAHEIRHWITVPQWLVSGFTQCVHALARWLPRVPYLDAADYLLQVASREHSFDCSKMKADFPTLVDHEESIVQCFRRRRRWLMLQQRKRGPTVPRRPDEASRTAGSATDFHRSETASISKQNKSA</sequence>
<feature type="compositionally biased region" description="Polar residues" evidence="1">
    <location>
        <begin position="440"/>
        <end position="450"/>
    </location>
</feature>
<dbReference type="Gene3D" id="3.40.50.720">
    <property type="entry name" value="NAD(P)-binding Rossmann-like Domain"/>
    <property type="match status" value="1"/>
</dbReference>
<dbReference type="AlphaFoldDB" id="A0A7R9WTB5"/>
<proteinExistence type="predicted"/>
<dbReference type="EMBL" id="HBEF01009410">
    <property type="protein sequence ID" value="CAD8333827.1"/>
    <property type="molecule type" value="Transcribed_RNA"/>
</dbReference>
<feature type="region of interest" description="Disordered" evidence="1">
    <location>
        <begin position="1"/>
        <end position="20"/>
    </location>
</feature>
<evidence type="ECO:0000313" key="2">
    <source>
        <dbReference type="EMBL" id="CAD8333827.1"/>
    </source>
</evidence>
<reference evidence="2" key="1">
    <citation type="submission" date="2021-01" db="EMBL/GenBank/DDBJ databases">
        <authorList>
            <person name="Corre E."/>
            <person name="Pelletier E."/>
            <person name="Niang G."/>
            <person name="Scheremetjew M."/>
            <person name="Finn R."/>
            <person name="Kale V."/>
            <person name="Holt S."/>
            <person name="Cochrane G."/>
            <person name="Meng A."/>
            <person name="Brown T."/>
            <person name="Cohen L."/>
        </authorList>
    </citation>
    <scope>NUCLEOTIDE SEQUENCE</scope>
    <source>
        <strain evidence="2">CCMP3328</strain>
    </source>
</reference>
<feature type="compositionally biased region" description="Low complexity" evidence="1">
    <location>
        <begin position="1"/>
        <end position="19"/>
    </location>
</feature>